<protein>
    <submittedName>
        <fullName evidence="3">SDR family NAD(P)-dependent oxidoreductase</fullName>
    </submittedName>
</protein>
<dbReference type="GO" id="GO:0004029">
    <property type="term" value="F:aldehyde dehydrogenase (NAD+) activity"/>
    <property type="evidence" value="ECO:0007669"/>
    <property type="project" value="TreeGrafter"/>
</dbReference>
<evidence type="ECO:0000313" key="3">
    <source>
        <dbReference type="EMBL" id="REK68940.1"/>
    </source>
</evidence>
<dbReference type="InterPro" id="IPR036291">
    <property type="entry name" value="NAD(P)-bd_dom_sf"/>
</dbReference>
<comment type="caution">
    <text evidence="3">The sequence shown here is derived from an EMBL/GenBank/DDBJ whole genome shotgun (WGS) entry which is preliminary data.</text>
</comment>
<dbReference type="GO" id="GO:0005737">
    <property type="term" value="C:cytoplasm"/>
    <property type="evidence" value="ECO:0007669"/>
    <property type="project" value="TreeGrafter"/>
</dbReference>
<dbReference type="InterPro" id="IPR001509">
    <property type="entry name" value="Epimerase_deHydtase"/>
</dbReference>
<proteinExistence type="predicted"/>
<accession>A0A371P014</accession>
<dbReference type="Gene3D" id="3.40.50.720">
    <property type="entry name" value="NAD(P)-binding Rossmann-like Domain"/>
    <property type="match status" value="1"/>
</dbReference>
<organism evidence="3 4">
    <name type="scientific">Aeromicrobium endophyticum</name>
    <dbReference type="NCBI Taxonomy" id="2292704"/>
    <lineage>
        <taxon>Bacteria</taxon>
        <taxon>Bacillati</taxon>
        <taxon>Actinomycetota</taxon>
        <taxon>Actinomycetes</taxon>
        <taxon>Propionibacteriales</taxon>
        <taxon>Nocardioidaceae</taxon>
        <taxon>Aeromicrobium</taxon>
    </lineage>
</organism>
<dbReference type="Proteomes" id="UP000265581">
    <property type="component" value="Unassembled WGS sequence"/>
</dbReference>
<dbReference type="EMBL" id="QUBR01000003">
    <property type="protein sequence ID" value="REK68940.1"/>
    <property type="molecule type" value="Genomic_DNA"/>
</dbReference>
<feature type="region of interest" description="Disordered" evidence="1">
    <location>
        <begin position="229"/>
        <end position="262"/>
    </location>
</feature>
<feature type="domain" description="NAD-dependent epimerase/dehydratase" evidence="2">
    <location>
        <begin position="13"/>
        <end position="202"/>
    </location>
</feature>
<feature type="compositionally biased region" description="Pro residues" evidence="1">
    <location>
        <begin position="233"/>
        <end position="242"/>
    </location>
</feature>
<dbReference type="InterPro" id="IPR051783">
    <property type="entry name" value="NAD(P)-dependent_oxidoreduct"/>
</dbReference>
<dbReference type="AlphaFoldDB" id="A0A371P014"/>
<name>A0A371P014_9ACTN</name>
<dbReference type="PANTHER" id="PTHR48079:SF6">
    <property type="entry name" value="NAD(P)-BINDING DOMAIN-CONTAINING PROTEIN-RELATED"/>
    <property type="match status" value="1"/>
</dbReference>
<dbReference type="RefSeq" id="WP_119705862.1">
    <property type="nucleotide sequence ID" value="NZ_JBHSOI010000001.1"/>
</dbReference>
<keyword evidence="4" id="KW-1185">Reference proteome</keyword>
<dbReference type="SUPFAM" id="SSF51735">
    <property type="entry name" value="NAD(P)-binding Rossmann-fold domains"/>
    <property type="match status" value="1"/>
</dbReference>
<evidence type="ECO:0000256" key="1">
    <source>
        <dbReference type="SAM" id="MobiDB-lite"/>
    </source>
</evidence>
<dbReference type="OrthoDB" id="9787292at2"/>
<dbReference type="Pfam" id="PF01370">
    <property type="entry name" value="Epimerase"/>
    <property type="match status" value="1"/>
</dbReference>
<evidence type="ECO:0000259" key="2">
    <source>
        <dbReference type="Pfam" id="PF01370"/>
    </source>
</evidence>
<sequence>MAADTLLVGCGDLGADIGLRLAALGHDVVAIRRRAELVPAPLHGLSADLTRDRPVLPPLDLEHLVVALTARPRSEESYRATYVDGMARALDALDADGQVPRRAVLISSTAVFGDSEPGELLDESSPCRPGDGPGRMLLEAERVFAERVPGGTVLRLSGLYGHGEPRLVDQVRRGEVTDPHRWTNRIHRDDAAAAAVHLLTRAEAPSGLYLGTDDEPSLLGDVAAFVAARLGPDAPPSPPPANPAQGHGKRLDNGRLRASGWVPQYPTYREGYGSQL</sequence>
<reference evidence="3 4" key="1">
    <citation type="submission" date="2018-08" db="EMBL/GenBank/DDBJ databases">
        <title>Aeromicrobium sp. M2KJ-4, whole genome shotgun sequence.</title>
        <authorList>
            <person name="Tuo L."/>
        </authorList>
    </citation>
    <scope>NUCLEOTIDE SEQUENCE [LARGE SCALE GENOMIC DNA]</scope>
    <source>
        <strain evidence="3 4">M2KJ-4</strain>
    </source>
</reference>
<evidence type="ECO:0000313" key="4">
    <source>
        <dbReference type="Proteomes" id="UP000265581"/>
    </source>
</evidence>
<dbReference type="PANTHER" id="PTHR48079">
    <property type="entry name" value="PROTEIN YEEZ"/>
    <property type="match status" value="1"/>
</dbReference>
<gene>
    <name evidence="3" type="ORF">DX116_18945</name>
</gene>